<dbReference type="KEGG" id="clj:CLJU_c28990"/>
<accession>D8GP69</accession>
<keyword evidence="2" id="KW-0808">Transferase</keyword>
<dbReference type="GO" id="GO:0008483">
    <property type="term" value="F:transaminase activity"/>
    <property type="evidence" value="ECO:0007669"/>
    <property type="project" value="UniProtKB-KW"/>
</dbReference>
<sequence length="93" mass="11109">MVKQSSKKINKFWLGNVSEKIAGALESVIQQVDIEFPKDKSRWLSQYKYRKRKRTSKHYSIYCHISWGVSFHISFLITFNIFYSTIYINSNCF</sequence>
<keyword evidence="1" id="KW-1133">Transmembrane helix</keyword>
<feature type="transmembrane region" description="Helical" evidence="1">
    <location>
        <begin position="59"/>
        <end position="83"/>
    </location>
</feature>
<evidence type="ECO:0000313" key="2">
    <source>
        <dbReference type="EMBL" id="ADK15947.1"/>
    </source>
</evidence>
<protein>
    <submittedName>
        <fullName evidence="2">Putative aminotransferase</fullName>
    </submittedName>
</protein>
<organism evidence="2 3">
    <name type="scientific">Clostridium ljungdahlii (strain ATCC 55383 / DSM 13528 / PETC)</name>
    <dbReference type="NCBI Taxonomy" id="748727"/>
    <lineage>
        <taxon>Bacteria</taxon>
        <taxon>Bacillati</taxon>
        <taxon>Bacillota</taxon>
        <taxon>Clostridia</taxon>
        <taxon>Eubacteriales</taxon>
        <taxon>Clostridiaceae</taxon>
        <taxon>Clostridium</taxon>
    </lineage>
</organism>
<proteinExistence type="predicted"/>
<dbReference type="HOGENOM" id="CLU_2394567_0_0_9"/>
<dbReference type="EMBL" id="CP001666">
    <property type="protein sequence ID" value="ADK15947.1"/>
    <property type="molecule type" value="Genomic_DNA"/>
</dbReference>
<dbReference type="Proteomes" id="UP000001656">
    <property type="component" value="Chromosome"/>
</dbReference>
<keyword evidence="1" id="KW-0472">Membrane</keyword>
<keyword evidence="1" id="KW-0812">Transmembrane</keyword>
<evidence type="ECO:0000313" key="3">
    <source>
        <dbReference type="Proteomes" id="UP000001656"/>
    </source>
</evidence>
<dbReference type="STRING" id="748727.CLJU_c28990"/>
<evidence type="ECO:0000256" key="1">
    <source>
        <dbReference type="SAM" id="Phobius"/>
    </source>
</evidence>
<keyword evidence="2" id="KW-0032">Aminotransferase</keyword>
<name>D8GP69_CLOLD</name>
<reference evidence="2 3" key="1">
    <citation type="journal article" date="2010" name="Proc. Natl. Acad. Sci. U.S.A.">
        <title>Clostridium ljungdahlii represents a microbial production platform based on syngas.</title>
        <authorList>
            <person name="Kopke M."/>
            <person name="Held C."/>
            <person name="Hujer S."/>
            <person name="Liesegang H."/>
            <person name="Wiezer A."/>
            <person name="Wollherr A."/>
            <person name="Ehrenreich A."/>
            <person name="Liebl W."/>
            <person name="Gottschalk G."/>
            <person name="Durre P."/>
        </authorList>
    </citation>
    <scope>NUCLEOTIDE SEQUENCE [LARGE SCALE GENOMIC DNA]</scope>
    <source>
        <strain evidence="3">ATCC 55383 / DSM 13528 / PETC</strain>
    </source>
</reference>
<dbReference type="AlphaFoldDB" id="D8GP69"/>
<gene>
    <name evidence="2" type="ordered locus">CLJU_c28990</name>
</gene>